<dbReference type="GO" id="GO:0005524">
    <property type="term" value="F:ATP binding"/>
    <property type="evidence" value="ECO:0007669"/>
    <property type="project" value="UniProtKB-KW"/>
</dbReference>
<dbReference type="Proteomes" id="UP000198833">
    <property type="component" value="Unassembled WGS sequence"/>
</dbReference>
<keyword evidence="3 5" id="KW-0067">ATP-binding</keyword>
<feature type="domain" description="ABC transporter" evidence="4">
    <location>
        <begin position="4"/>
        <end position="228"/>
    </location>
</feature>
<dbReference type="InterPro" id="IPR003439">
    <property type="entry name" value="ABC_transporter-like_ATP-bd"/>
</dbReference>
<dbReference type="PANTHER" id="PTHR42939">
    <property type="entry name" value="ABC TRANSPORTER ATP-BINDING PROTEIN ALBC-RELATED"/>
    <property type="match status" value="1"/>
</dbReference>
<sequence>MTVIEVKQLAKSFHHHLVLKDINFTIDQPEIVALVGPNGSGKSTLLNIMVNLLNPSSGYVKLLDQSVKDYRIFNQVSFLKDNSILYPYLTGWDHLTYAGHLYRLSDKRLQEAVTAFQMTDYIHRQIQEYSLGMKQKMLLALATLNQPKIMILDEPFNGLDPQAVIETRQLFKQLHQSGTTILLSSHTLSEIDKLTRHILFLKDGQILEEYLDQKPGYSSEQRYLEIYPV</sequence>
<dbReference type="InterPro" id="IPR051782">
    <property type="entry name" value="ABC_Transporter_VariousFunc"/>
</dbReference>
<dbReference type="GO" id="GO:0016887">
    <property type="term" value="F:ATP hydrolysis activity"/>
    <property type="evidence" value="ECO:0007669"/>
    <property type="project" value="InterPro"/>
</dbReference>
<dbReference type="Pfam" id="PF00005">
    <property type="entry name" value="ABC_tran"/>
    <property type="match status" value="1"/>
</dbReference>
<dbReference type="EMBL" id="FOEN01000001">
    <property type="protein sequence ID" value="SEP62082.1"/>
    <property type="molecule type" value="Genomic_DNA"/>
</dbReference>
<evidence type="ECO:0000313" key="6">
    <source>
        <dbReference type="Proteomes" id="UP000198833"/>
    </source>
</evidence>
<keyword evidence="6" id="KW-1185">Reference proteome</keyword>
<dbReference type="STRING" id="89093.SAMN04488558_101211"/>
<keyword evidence="1" id="KW-0813">Transport</keyword>
<dbReference type="PROSITE" id="PS00211">
    <property type="entry name" value="ABC_TRANSPORTER_1"/>
    <property type="match status" value="1"/>
</dbReference>
<dbReference type="OrthoDB" id="2365508at2"/>
<dbReference type="Gene3D" id="3.40.50.300">
    <property type="entry name" value="P-loop containing nucleotide triphosphate hydrolases"/>
    <property type="match status" value="1"/>
</dbReference>
<dbReference type="InterPro" id="IPR017871">
    <property type="entry name" value="ABC_transporter-like_CS"/>
</dbReference>
<dbReference type="PROSITE" id="PS50893">
    <property type="entry name" value="ABC_TRANSPORTER_2"/>
    <property type="match status" value="1"/>
</dbReference>
<dbReference type="SUPFAM" id="SSF52540">
    <property type="entry name" value="P-loop containing nucleoside triphosphate hydrolases"/>
    <property type="match status" value="1"/>
</dbReference>
<protein>
    <submittedName>
        <fullName evidence="5">ABC-2 type transport system ATP-binding protein</fullName>
    </submittedName>
</protein>
<proteinExistence type="predicted"/>
<dbReference type="RefSeq" id="WP_092569887.1">
    <property type="nucleotide sequence ID" value="NZ_FOEN01000001.1"/>
</dbReference>
<accession>A0A1H8ZCE4</accession>
<dbReference type="AlphaFoldDB" id="A0A1H8ZCE4"/>
<dbReference type="InterPro" id="IPR027417">
    <property type="entry name" value="P-loop_NTPase"/>
</dbReference>
<evidence type="ECO:0000256" key="1">
    <source>
        <dbReference type="ARBA" id="ARBA00022448"/>
    </source>
</evidence>
<evidence type="ECO:0000259" key="4">
    <source>
        <dbReference type="PROSITE" id="PS50893"/>
    </source>
</evidence>
<keyword evidence="2" id="KW-0547">Nucleotide-binding</keyword>
<evidence type="ECO:0000256" key="3">
    <source>
        <dbReference type="ARBA" id="ARBA00022840"/>
    </source>
</evidence>
<gene>
    <name evidence="5" type="ORF">SAMN04488558_101211</name>
</gene>
<dbReference type="SMART" id="SM00382">
    <property type="entry name" value="AAA"/>
    <property type="match status" value="1"/>
</dbReference>
<reference evidence="5 6" key="1">
    <citation type="submission" date="2016-10" db="EMBL/GenBank/DDBJ databases">
        <authorList>
            <person name="de Groot N.N."/>
        </authorList>
    </citation>
    <scope>NUCLEOTIDE SEQUENCE [LARGE SCALE GENOMIC DNA]</scope>
    <source>
        <strain evidence="5 6">DSM 15695</strain>
    </source>
</reference>
<evidence type="ECO:0000313" key="5">
    <source>
        <dbReference type="EMBL" id="SEP62082.1"/>
    </source>
</evidence>
<evidence type="ECO:0000256" key="2">
    <source>
        <dbReference type="ARBA" id="ARBA00022741"/>
    </source>
</evidence>
<name>A0A1H8ZCE4_9LACT</name>
<dbReference type="InterPro" id="IPR003593">
    <property type="entry name" value="AAA+_ATPase"/>
</dbReference>
<dbReference type="PANTHER" id="PTHR42939:SF1">
    <property type="entry name" value="ABC TRANSPORTER ATP-BINDING PROTEIN ALBC-RELATED"/>
    <property type="match status" value="1"/>
</dbReference>
<organism evidence="5 6">
    <name type="scientific">Ignavigranum ruoffiae</name>
    <dbReference type="NCBI Taxonomy" id="89093"/>
    <lineage>
        <taxon>Bacteria</taxon>
        <taxon>Bacillati</taxon>
        <taxon>Bacillota</taxon>
        <taxon>Bacilli</taxon>
        <taxon>Lactobacillales</taxon>
        <taxon>Aerococcaceae</taxon>
        <taxon>Ignavigranum</taxon>
    </lineage>
</organism>